<feature type="compositionally biased region" description="Basic and acidic residues" evidence="1">
    <location>
        <begin position="517"/>
        <end position="543"/>
    </location>
</feature>
<dbReference type="InterPro" id="IPR000488">
    <property type="entry name" value="Death_dom"/>
</dbReference>
<feature type="domain" description="Death" evidence="2">
    <location>
        <begin position="368"/>
        <end position="453"/>
    </location>
</feature>
<feature type="compositionally biased region" description="Acidic residues" evidence="1">
    <location>
        <begin position="478"/>
        <end position="488"/>
    </location>
</feature>
<dbReference type="AlphaFoldDB" id="A0AA38GT97"/>
<feature type="compositionally biased region" description="Basic and acidic residues" evidence="1">
    <location>
        <begin position="126"/>
        <end position="136"/>
    </location>
</feature>
<dbReference type="EMBL" id="JAHRHJ020000001">
    <property type="protein sequence ID" value="KAH9328514.1"/>
    <property type="molecule type" value="Genomic_DNA"/>
</dbReference>
<proteinExistence type="predicted"/>
<dbReference type="Proteomes" id="UP000824469">
    <property type="component" value="Unassembled WGS sequence"/>
</dbReference>
<evidence type="ECO:0000313" key="3">
    <source>
        <dbReference type="EMBL" id="KAH9328514.1"/>
    </source>
</evidence>
<feature type="region of interest" description="Disordered" evidence="1">
    <location>
        <begin position="46"/>
        <end position="74"/>
    </location>
</feature>
<evidence type="ECO:0000313" key="4">
    <source>
        <dbReference type="Proteomes" id="UP000824469"/>
    </source>
</evidence>
<dbReference type="GO" id="GO:0007165">
    <property type="term" value="P:signal transduction"/>
    <property type="evidence" value="ECO:0007669"/>
    <property type="project" value="InterPro"/>
</dbReference>
<dbReference type="PANTHER" id="PTHR31071:SF7">
    <property type="entry name" value="OS04G0382800 PROTEIN"/>
    <property type="match status" value="1"/>
</dbReference>
<feature type="compositionally biased region" description="Polar residues" evidence="1">
    <location>
        <begin position="49"/>
        <end position="63"/>
    </location>
</feature>
<feature type="region of interest" description="Disordered" evidence="1">
    <location>
        <begin position="515"/>
        <end position="558"/>
    </location>
</feature>
<feature type="compositionally biased region" description="Basic and acidic residues" evidence="1">
    <location>
        <begin position="602"/>
        <end position="616"/>
    </location>
</feature>
<feature type="compositionally biased region" description="Basic and acidic residues" evidence="1">
    <location>
        <begin position="459"/>
        <end position="470"/>
    </location>
</feature>
<protein>
    <recommendedName>
        <fullName evidence="2">Death domain-containing protein</fullName>
    </recommendedName>
</protein>
<gene>
    <name evidence="3" type="ORF">KI387_000622</name>
</gene>
<accession>A0AA38GT97</accession>
<evidence type="ECO:0000259" key="2">
    <source>
        <dbReference type="PROSITE" id="PS50017"/>
    </source>
</evidence>
<dbReference type="OMA" id="EWNRFTE"/>
<dbReference type="PROSITE" id="PS50017">
    <property type="entry name" value="DEATH_DOMAIN"/>
    <property type="match status" value="1"/>
</dbReference>
<feature type="compositionally biased region" description="Low complexity" evidence="1">
    <location>
        <begin position="656"/>
        <end position="667"/>
    </location>
</feature>
<evidence type="ECO:0000256" key="1">
    <source>
        <dbReference type="SAM" id="MobiDB-lite"/>
    </source>
</evidence>
<dbReference type="PANTHER" id="PTHR31071">
    <property type="entry name" value="GB|AAF24581.1"/>
    <property type="match status" value="1"/>
</dbReference>
<feature type="compositionally biased region" description="Low complexity" evidence="1">
    <location>
        <begin position="140"/>
        <end position="157"/>
    </location>
</feature>
<dbReference type="InterPro" id="IPR043424">
    <property type="entry name" value="BLT-like"/>
</dbReference>
<keyword evidence="4" id="KW-1185">Reference proteome</keyword>
<feature type="region of interest" description="Disordered" evidence="1">
    <location>
        <begin position="602"/>
        <end position="684"/>
    </location>
</feature>
<name>A0AA38GT97_TAXCH</name>
<comment type="caution">
    <text evidence="3">The sequence shown here is derived from an EMBL/GenBank/DDBJ whole genome shotgun (WGS) entry which is preliminary data.</text>
</comment>
<feature type="region of interest" description="Disordered" evidence="1">
    <location>
        <begin position="110"/>
        <end position="164"/>
    </location>
</feature>
<reference evidence="3 4" key="1">
    <citation type="journal article" date="2021" name="Nat. Plants">
        <title>The Taxus genome provides insights into paclitaxel biosynthesis.</title>
        <authorList>
            <person name="Xiong X."/>
            <person name="Gou J."/>
            <person name="Liao Q."/>
            <person name="Li Y."/>
            <person name="Zhou Q."/>
            <person name="Bi G."/>
            <person name="Li C."/>
            <person name="Du R."/>
            <person name="Wang X."/>
            <person name="Sun T."/>
            <person name="Guo L."/>
            <person name="Liang H."/>
            <person name="Lu P."/>
            <person name="Wu Y."/>
            <person name="Zhang Z."/>
            <person name="Ro D.K."/>
            <person name="Shang Y."/>
            <person name="Huang S."/>
            <person name="Yan J."/>
        </authorList>
    </citation>
    <scope>NUCLEOTIDE SEQUENCE [LARGE SCALE GENOMIC DNA]</scope>
    <source>
        <strain evidence="3">Ta-2019</strain>
    </source>
</reference>
<organism evidence="3 4">
    <name type="scientific">Taxus chinensis</name>
    <name type="common">Chinese yew</name>
    <name type="synonym">Taxus wallichiana var. chinensis</name>
    <dbReference type="NCBI Taxonomy" id="29808"/>
    <lineage>
        <taxon>Eukaryota</taxon>
        <taxon>Viridiplantae</taxon>
        <taxon>Streptophyta</taxon>
        <taxon>Embryophyta</taxon>
        <taxon>Tracheophyta</taxon>
        <taxon>Spermatophyta</taxon>
        <taxon>Pinopsida</taxon>
        <taxon>Pinidae</taxon>
        <taxon>Conifers II</taxon>
        <taxon>Cupressales</taxon>
        <taxon>Taxaceae</taxon>
        <taxon>Taxus</taxon>
    </lineage>
</organism>
<sequence>MMAREKGIIEDFIRGGGKVRKRGSSSSSSSTILQNVKLKRAIMAGRRGGSSTPVPNWKMSSETPPAMASSPYPPSLSGIARGNRVSISARKLAATLWELQEIPTSSTIAAGAQRDKKVKKSSRNGDYYKTRSRERTPLQSHFLPPHLSDPSHSPSSLTADRSGTGSLRRQIATLIQRNGHARKIGGSFLPLRSPSNVSSMEIETRDRAFTPSSSLMGLKVKSGESGYNLTTSTELLKILNRIWSLEEQHSSSVSLVSALRSELEHARSRIRELVQEQRADRHQIDSLMKRVADEKMIWRTKEQDKVKAAIQTAREELEDERKFRRKVESVNKKLARELDETKGAVAKALQDFERERKARELMEEVCDELAREIGEDKAKVEELKLESAKVWEEVEEERKMLQMAEVWREERVQMKLAEARLELEEKNETLDKLRSELEAFLRAKRANDLRTEVQNKIDAREAELQRDPMNEVKSAAQEMEDEDSDSADSDLHSIELNRETLEDNTRAYKWSYATGGKSEETKGRRSDQRATLNEESKGRRSSEQRGAQLEDQIGSSTWHGSKAQILDRLKGNNSLDREMVAEGIEWDFTSSSQWIERNIESWDDGQDHGKSSKHATESLSRGGSLIQSEGNGLKQDLDKARKFRSVGGSGRDHLIGSALASAQGSASPTRQWNHHWPPPDPGSA</sequence>
<feature type="compositionally biased region" description="Polar residues" evidence="1">
    <location>
        <begin position="617"/>
        <end position="630"/>
    </location>
</feature>
<feature type="region of interest" description="Disordered" evidence="1">
    <location>
        <begin position="459"/>
        <end position="490"/>
    </location>
</feature>
<feature type="non-terminal residue" evidence="3">
    <location>
        <position position="684"/>
    </location>
</feature>